<keyword evidence="4" id="KW-1185">Reference proteome</keyword>
<evidence type="ECO:0000313" key="4">
    <source>
        <dbReference type="Proteomes" id="UP001415169"/>
    </source>
</evidence>
<proteinExistence type="predicted"/>
<dbReference type="RefSeq" id="WP_344790844.1">
    <property type="nucleotide sequence ID" value="NZ_BAABBV010000001.1"/>
</dbReference>
<keyword evidence="2" id="KW-1133">Transmembrane helix</keyword>
<keyword evidence="2" id="KW-0472">Membrane</keyword>
<name>A0ABP7ZID3_9MICO</name>
<evidence type="ECO:0000256" key="2">
    <source>
        <dbReference type="SAM" id="Phobius"/>
    </source>
</evidence>
<protein>
    <submittedName>
        <fullName evidence="3">Uncharacterized protein</fullName>
    </submittedName>
</protein>
<sequence>MILSALMLAAATPSPAPSIPAEDVTTPGPWGFIAFFGVAIVVVLLVIDMTRRIRRVRYRAEVNEKLDAEARAQAEDRPDDGSGTPTR</sequence>
<reference evidence="3" key="2">
    <citation type="submission" date="2023-12" db="EMBL/GenBank/DDBJ databases">
        <authorList>
            <person name="Sun Q."/>
            <person name="Inoue M."/>
        </authorList>
    </citation>
    <scope>NUCLEOTIDE SEQUENCE</scope>
    <source>
        <strain evidence="3">JCM 17590</strain>
    </source>
</reference>
<gene>
    <name evidence="3" type="ORF">GCM10022286_12050</name>
</gene>
<evidence type="ECO:0000256" key="1">
    <source>
        <dbReference type="SAM" id="MobiDB-lite"/>
    </source>
</evidence>
<evidence type="ECO:0000313" key="3">
    <source>
        <dbReference type="EMBL" id="GAA4158733.1"/>
    </source>
</evidence>
<keyword evidence="2" id="KW-0812">Transmembrane</keyword>
<comment type="caution">
    <text evidence="3">The sequence shown here is derived from an EMBL/GenBank/DDBJ whole genome shotgun (WGS) entry which is preliminary data.</text>
</comment>
<organism evidence="3 4">
    <name type="scientific">Gryllotalpicola daejeonensis</name>
    <dbReference type="NCBI Taxonomy" id="993087"/>
    <lineage>
        <taxon>Bacteria</taxon>
        <taxon>Bacillati</taxon>
        <taxon>Actinomycetota</taxon>
        <taxon>Actinomycetes</taxon>
        <taxon>Micrococcales</taxon>
        <taxon>Microbacteriaceae</taxon>
        <taxon>Gryllotalpicola</taxon>
    </lineage>
</organism>
<feature type="region of interest" description="Disordered" evidence="1">
    <location>
        <begin position="67"/>
        <end position="87"/>
    </location>
</feature>
<dbReference type="Proteomes" id="UP001415169">
    <property type="component" value="Unassembled WGS sequence"/>
</dbReference>
<accession>A0ABP7ZID3</accession>
<feature type="compositionally biased region" description="Basic and acidic residues" evidence="1">
    <location>
        <begin position="67"/>
        <end position="80"/>
    </location>
</feature>
<dbReference type="EMBL" id="BAABBV010000001">
    <property type="protein sequence ID" value="GAA4158733.1"/>
    <property type="molecule type" value="Genomic_DNA"/>
</dbReference>
<reference evidence="3" key="1">
    <citation type="journal article" date="2014" name="Int. J. Syst. Evol. Microbiol.">
        <title>Complete genome of a new Firmicutes species belonging to the dominant human colonic microbiota ('Ruminococcus bicirculans') reveals two chromosomes and a selective capacity to utilize plant glucans.</title>
        <authorList>
            <consortium name="NISC Comparative Sequencing Program"/>
            <person name="Wegmann U."/>
            <person name="Louis P."/>
            <person name="Goesmann A."/>
            <person name="Henrissat B."/>
            <person name="Duncan S.H."/>
            <person name="Flint H.J."/>
        </authorList>
    </citation>
    <scope>NUCLEOTIDE SEQUENCE</scope>
    <source>
        <strain evidence="3">JCM 17590</strain>
    </source>
</reference>
<feature type="transmembrane region" description="Helical" evidence="2">
    <location>
        <begin position="30"/>
        <end position="47"/>
    </location>
</feature>